<dbReference type="Proteomes" id="UP000190897">
    <property type="component" value="Unassembled WGS sequence"/>
</dbReference>
<dbReference type="Gene3D" id="1.20.120.450">
    <property type="entry name" value="dinb family like domain"/>
    <property type="match status" value="1"/>
</dbReference>
<dbReference type="SUPFAM" id="SSF109854">
    <property type="entry name" value="DinB/YfiT-like putative metalloenzymes"/>
    <property type="match status" value="1"/>
</dbReference>
<keyword evidence="3" id="KW-1185">Reference proteome</keyword>
<dbReference type="STRING" id="651661.SAMN05660293_01837"/>
<dbReference type="AlphaFoldDB" id="A0A1T5DS57"/>
<proteinExistence type="predicted"/>
<dbReference type="Pfam" id="PF12867">
    <property type="entry name" value="DinB_2"/>
    <property type="match status" value="1"/>
</dbReference>
<dbReference type="RefSeq" id="WP_082214379.1">
    <property type="nucleotide sequence ID" value="NZ_FUZA01000002.1"/>
</dbReference>
<feature type="domain" description="DinB-like" evidence="1">
    <location>
        <begin position="29"/>
        <end position="149"/>
    </location>
</feature>
<evidence type="ECO:0000313" key="3">
    <source>
        <dbReference type="Proteomes" id="UP000190897"/>
    </source>
</evidence>
<gene>
    <name evidence="2" type="ORF">SAMN05660293_01837</name>
</gene>
<dbReference type="EMBL" id="FUZA01000002">
    <property type="protein sequence ID" value="SKB74293.1"/>
    <property type="molecule type" value="Genomic_DNA"/>
</dbReference>
<dbReference type="InterPro" id="IPR024775">
    <property type="entry name" value="DinB-like"/>
</dbReference>
<reference evidence="3" key="1">
    <citation type="submission" date="2017-02" db="EMBL/GenBank/DDBJ databases">
        <authorList>
            <person name="Varghese N."/>
            <person name="Submissions S."/>
        </authorList>
    </citation>
    <scope>NUCLEOTIDE SEQUENCE [LARGE SCALE GENOMIC DNA]</scope>
    <source>
        <strain evidence="3">DSM 22270</strain>
    </source>
</reference>
<dbReference type="InterPro" id="IPR034660">
    <property type="entry name" value="DinB/YfiT-like"/>
</dbReference>
<dbReference type="OrthoDB" id="9798830at2"/>
<evidence type="ECO:0000259" key="1">
    <source>
        <dbReference type="Pfam" id="PF12867"/>
    </source>
</evidence>
<name>A0A1T5DS57_9BACT</name>
<protein>
    <submittedName>
        <fullName evidence="2">DinB superfamily protein</fullName>
    </submittedName>
</protein>
<evidence type="ECO:0000313" key="2">
    <source>
        <dbReference type="EMBL" id="SKB74293.1"/>
    </source>
</evidence>
<accession>A0A1T5DS57</accession>
<organism evidence="2 3">
    <name type="scientific">Dyadobacter psychrophilus</name>
    <dbReference type="NCBI Taxonomy" id="651661"/>
    <lineage>
        <taxon>Bacteria</taxon>
        <taxon>Pseudomonadati</taxon>
        <taxon>Bacteroidota</taxon>
        <taxon>Cytophagia</taxon>
        <taxon>Cytophagales</taxon>
        <taxon>Spirosomataceae</taxon>
        <taxon>Dyadobacter</taxon>
    </lineage>
</organism>
<sequence length="160" mass="18379">MDQTQRKKLVNELISLIEKGNAHVSFKESVADLPSGLRTVIPENLPYSIWQLVEHIRIAQKDIVDFSASADSESLAWPDDYWVEPTDSISDEDWNHSLKQIEEDQQRFHALLTDENNDLFSPLPWGTGQSLLREAMLIADHNAYHTAEIVVARRLLKSWK</sequence>